<dbReference type="EMBL" id="GBXM01103443">
    <property type="protein sequence ID" value="JAH05134.1"/>
    <property type="molecule type" value="Transcribed_RNA"/>
</dbReference>
<reference evidence="1" key="1">
    <citation type="submission" date="2014-11" db="EMBL/GenBank/DDBJ databases">
        <authorList>
            <person name="Amaro Gonzalez C."/>
        </authorList>
    </citation>
    <scope>NUCLEOTIDE SEQUENCE</scope>
</reference>
<evidence type="ECO:0000313" key="1">
    <source>
        <dbReference type="EMBL" id="JAH05134.1"/>
    </source>
</evidence>
<organism evidence="1">
    <name type="scientific">Anguilla anguilla</name>
    <name type="common">European freshwater eel</name>
    <name type="synonym">Muraena anguilla</name>
    <dbReference type="NCBI Taxonomy" id="7936"/>
    <lineage>
        <taxon>Eukaryota</taxon>
        <taxon>Metazoa</taxon>
        <taxon>Chordata</taxon>
        <taxon>Craniata</taxon>
        <taxon>Vertebrata</taxon>
        <taxon>Euteleostomi</taxon>
        <taxon>Actinopterygii</taxon>
        <taxon>Neopterygii</taxon>
        <taxon>Teleostei</taxon>
        <taxon>Anguilliformes</taxon>
        <taxon>Anguillidae</taxon>
        <taxon>Anguilla</taxon>
    </lineage>
</organism>
<name>A0A0E9PKU2_ANGAN</name>
<protein>
    <submittedName>
        <fullName evidence="1">Uncharacterized protein</fullName>
    </submittedName>
</protein>
<reference evidence="1" key="2">
    <citation type="journal article" date="2015" name="Fish Shellfish Immunol.">
        <title>Early steps in the European eel (Anguilla anguilla)-Vibrio vulnificus interaction in the gills: Role of the RtxA13 toxin.</title>
        <authorList>
            <person name="Callol A."/>
            <person name="Pajuelo D."/>
            <person name="Ebbesson L."/>
            <person name="Teles M."/>
            <person name="MacKenzie S."/>
            <person name="Amaro C."/>
        </authorList>
    </citation>
    <scope>NUCLEOTIDE SEQUENCE</scope>
</reference>
<dbReference type="AlphaFoldDB" id="A0A0E9PKU2"/>
<accession>A0A0E9PKU2</accession>
<proteinExistence type="predicted"/>
<sequence>MLPLGMIFQCFLTFKRSFKTSIHQYRLDICLQKIIFGPYSYRSFTQCSLCSCSDTARTVCTVYRFPSSLEQQR</sequence>